<dbReference type="GO" id="GO:0000981">
    <property type="term" value="F:DNA-binding transcription factor activity, RNA polymerase II-specific"/>
    <property type="evidence" value="ECO:0007669"/>
    <property type="project" value="TreeGrafter"/>
</dbReference>
<dbReference type="PROSITE" id="PS00028">
    <property type="entry name" value="ZINC_FINGER_C2H2_1"/>
    <property type="match status" value="7"/>
</dbReference>
<dbReference type="InterPro" id="IPR013087">
    <property type="entry name" value="Znf_C2H2_type"/>
</dbReference>
<dbReference type="InterPro" id="IPR036236">
    <property type="entry name" value="Znf_C2H2_sf"/>
</dbReference>
<keyword evidence="5" id="KW-0677">Repeat</keyword>
<dbReference type="GO" id="GO:0045944">
    <property type="term" value="P:positive regulation of transcription by RNA polymerase II"/>
    <property type="evidence" value="ECO:0007669"/>
    <property type="project" value="UniProtKB-ARBA"/>
</dbReference>
<dbReference type="Pfam" id="PF00096">
    <property type="entry name" value="zf-C2H2"/>
    <property type="match status" value="6"/>
</dbReference>
<name>A0A3B5LYR4_9TELE</name>
<dbReference type="Proteomes" id="UP000261380">
    <property type="component" value="Unplaced"/>
</dbReference>
<evidence type="ECO:0000256" key="2">
    <source>
        <dbReference type="ARBA" id="ARBA00004123"/>
    </source>
</evidence>
<dbReference type="FunFam" id="3.30.160.60:FF:000097">
    <property type="entry name" value="Zinc finger protein"/>
    <property type="match status" value="1"/>
</dbReference>
<feature type="domain" description="C2H2-type" evidence="14">
    <location>
        <begin position="274"/>
        <end position="301"/>
    </location>
</feature>
<evidence type="ECO:0000256" key="1">
    <source>
        <dbReference type="ARBA" id="ARBA00003767"/>
    </source>
</evidence>
<dbReference type="FunFam" id="3.30.160.60:FF:001228">
    <property type="entry name" value="Zinc finger protein 236"/>
    <property type="match status" value="1"/>
</dbReference>
<dbReference type="Ensembl" id="ENSXCOT00000013089.1">
    <property type="protein sequence ID" value="ENSXCOP00000012929.1"/>
    <property type="gene ID" value="ENSXCOG00000009785.1"/>
</dbReference>
<dbReference type="Pfam" id="PF12874">
    <property type="entry name" value="zf-met"/>
    <property type="match status" value="1"/>
</dbReference>
<comment type="similarity">
    <text evidence="3">Belongs to the krueppel C2H2-type zinc-finger protein family.</text>
</comment>
<feature type="region of interest" description="Disordered" evidence="13">
    <location>
        <begin position="1"/>
        <end position="26"/>
    </location>
</feature>
<comment type="subcellular location">
    <subcellularLocation>
        <location evidence="2">Nucleus</location>
    </subcellularLocation>
</comment>
<evidence type="ECO:0000256" key="3">
    <source>
        <dbReference type="ARBA" id="ARBA00006991"/>
    </source>
</evidence>
<reference evidence="15" key="1">
    <citation type="submission" date="2025-08" db="UniProtKB">
        <authorList>
            <consortium name="Ensembl"/>
        </authorList>
    </citation>
    <scope>IDENTIFICATION</scope>
</reference>
<dbReference type="GO" id="GO:0032502">
    <property type="term" value="P:developmental process"/>
    <property type="evidence" value="ECO:0007669"/>
    <property type="project" value="UniProtKB-ARBA"/>
</dbReference>
<feature type="domain" description="C2H2-type" evidence="14">
    <location>
        <begin position="108"/>
        <end position="135"/>
    </location>
</feature>
<organism evidence="15 16">
    <name type="scientific">Xiphophorus couchianus</name>
    <name type="common">Monterrey platyfish</name>
    <dbReference type="NCBI Taxonomy" id="32473"/>
    <lineage>
        <taxon>Eukaryota</taxon>
        <taxon>Metazoa</taxon>
        <taxon>Chordata</taxon>
        <taxon>Craniata</taxon>
        <taxon>Vertebrata</taxon>
        <taxon>Euteleostomi</taxon>
        <taxon>Actinopterygii</taxon>
        <taxon>Neopterygii</taxon>
        <taxon>Teleostei</taxon>
        <taxon>Neoteleostei</taxon>
        <taxon>Acanthomorphata</taxon>
        <taxon>Ovalentaria</taxon>
        <taxon>Atherinomorphae</taxon>
        <taxon>Cyprinodontiformes</taxon>
        <taxon>Poeciliidae</taxon>
        <taxon>Poeciliinae</taxon>
        <taxon>Xiphophorus</taxon>
    </lineage>
</organism>
<keyword evidence="16" id="KW-1185">Reference proteome</keyword>
<evidence type="ECO:0000256" key="13">
    <source>
        <dbReference type="SAM" id="MobiDB-lite"/>
    </source>
</evidence>
<feature type="domain" description="C2H2-type" evidence="14">
    <location>
        <begin position="190"/>
        <end position="217"/>
    </location>
</feature>
<feature type="domain" description="C2H2-type" evidence="14">
    <location>
        <begin position="302"/>
        <end position="329"/>
    </location>
</feature>
<evidence type="ECO:0000313" key="16">
    <source>
        <dbReference type="Proteomes" id="UP000261380"/>
    </source>
</evidence>
<feature type="domain" description="C2H2-type" evidence="14">
    <location>
        <begin position="246"/>
        <end position="273"/>
    </location>
</feature>
<evidence type="ECO:0000256" key="4">
    <source>
        <dbReference type="ARBA" id="ARBA00022723"/>
    </source>
</evidence>
<accession>A0A3B5LYR4</accession>
<feature type="compositionally biased region" description="Low complexity" evidence="13">
    <location>
        <begin position="1"/>
        <end position="15"/>
    </location>
</feature>
<dbReference type="PANTHER" id="PTHR19818:SF139">
    <property type="entry name" value="PAIR-RULE PROTEIN ODD-PAIRED"/>
    <property type="match status" value="1"/>
</dbReference>
<sequence length="393" mass="45068">MKGRSAALSARPLSSGNTRWWSTLGATPDRNRVQQLLVIKVEPLHQESSSSPKLVQEQPNPPQIKEEDEEAEITQLRLPAVPMKSRDENSLQNSPVSKTACESRKKLHSCSECSKTFNHRADLSRHNRVHTGERPFKCSESGEPQPSLKSGDIFCDIEYKLHTCSDCGKAFSRRERLLRHRKVHTGGRPFSCSFCDATFKRKYTLVQHLRTHTGEKPFSCSICGQSYRHSVGLSRHMRSHTGGKPYTCSFCKATFRWKNTFLEHTRIHTGEKPFSCAVCNATFTWKNSYVEHMRIHTGERPYGCTLCDASFKRKYTLKQHMRTHTGEKPFICSICSQSYRHNAGLNRHMRKAKPLAVGTLLKWHGFIDVHKKIQLFWYLDVVSFKKIKSRSGI</sequence>
<dbReference type="PROSITE" id="PS50157">
    <property type="entry name" value="ZINC_FINGER_C2H2_2"/>
    <property type="match status" value="8"/>
</dbReference>
<evidence type="ECO:0000259" key="14">
    <source>
        <dbReference type="PROSITE" id="PS50157"/>
    </source>
</evidence>
<protein>
    <recommendedName>
        <fullName evidence="14">C2H2-type domain-containing protein</fullName>
    </recommendedName>
</protein>
<feature type="region of interest" description="Disordered" evidence="13">
    <location>
        <begin position="43"/>
        <end position="98"/>
    </location>
</feature>
<keyword evidence="4" id="KW-0479">Metal-binding</keyword>
<dbReference type="GO" id="GO:0005634">
    <property type="term" value="C:nucleus"/>
    <property type="evidence" value="ECO:0007669"/>
    <property type="project" value="UniProtKB-SubCell"/>
</dbReference>
<evidence type="ECO:0000256" key="7">
    <source>
        <dbReference type="ARBA" id="ARBA00022833"/>
    </source>
</evidence>
<dbReference type="SUPFAM" id="SSF57667">
    <property type="entry name" value="beta-beta-alpha zinc fingers"/>
    <property type="match status" value="5"/>
</dbReference>
<evidence type="ECO:0000256" key="10">
    <source>
        <dbReference type="ARBA" id="ARBA00023163"/>
    </source>
</evidence>
<keyword evidence="11" id="KW-0539">Nucleus</keyword>
<dbReference type="FunFam" id="3.30.160.60:FF:000624">
    <property type="entry name" value="zinc finger protein 697"/>
    <property type="match status" value="1"/>
</dbReference>
<dbReference type="GO" id="GO:0000978">
    <property type="term" value="F:RNA polymerase II cis-regulatory region sequence-specific DNA binding"/>
    <property type="evidence" value="ECO:0007669"/>
    <property type="project" value="TreeGrafter"/>
</dbReference>
<dbReference type="SMART" id="SM00355">
    <property type="entry name" value="ZnF_C2H2"/>
    <property type="match status" value="8"/>
</dbReference>
<dbReference type="FunFam" id="3.30.160.60:FF:000145">
    <property type="entry name" value="Zinc finger protein 574"/>
    <property type="match status" value="1"/>
</dbReference>
<evidence type="ECO:0000256" key="12">
    <source>
        <dbReference type="PROSITE-ProRule" id="PRU00042"/>
    </source>
</evidence>
<dbReference type="InterPro" id="IPR050329">
    <property type="entry name" value="GLI_C2H2-zinc-finger"/>
</dbReference>
<comment type="function">
    <text evidence="1">May be involved in transcriptional regulation.</text>
</comment>
<dbReference type="Gene3D" id="3.30.160.60">
    <property type="entry name" value="Classic Zinc Finger"/>
    <property type="match status" value="8"/>
</dbReference>
<keyword evidence="6 12" id="KW-0863">Zinc-finger</keyword>
<keyword evidence="8" id="KW-0805">Transcription regulation</keyword>
<feature type="domain" description="C2H2-type" evidence="14">
    <location>
        <begin position="162"/>
        <end position="189"/>
    </location>
</feature>
<dbReference type="FunFam" id="3.30.160.60:FF:000340">
    <property type="entry name" value="zinc finger protein 473 isoform X1"/>
    <property type="match status" value="1"/>
</dbReference>
<proteinExistence type="inferred from homology"/>
<evidence type="ECO:0000256" key="11">
    <source>
        <dbReference type="ARBA" id="ARBA00023242"/>
    </source>
</evidence>
<evidence type="ECO:0000313" key="15">
    <source>
        <dbReference type="Ensembl" id="ENSXCOP00000012929.1"/>
    </source>
</evidence>
<keyword evidence="10" id="KW-0804">Transcription</keyword>
<dbReference type="FunFam" id="3.30.160.60:FF:000966">
    <property type="entry name" value="ZFP90 zinc finger protein"/>
    <property type="match status" value="1"/>
</dbReference>
<dbReference type="GeneTree" id="ENSGT00950000182774"/>
<dbReference type="GO" id="GO:0008270">
    <property type="term" value="F:zinc ion binding"/>
    <property type="evidence" value="ECO:0007669"/>
    <property type="project" value="UniProtKB-KW"/>
</dbReference>
<dbReference type="AlphaFoldDB" id="A0A3B5LYR4"/>
<feature type="domain" description="C2H2-type" evidence="14">
    <location>
        <begin position="330"/>
        <end position="350"/>
    </location>
</feature>
<evidence type="ECO:0000256" key="6">
    <source>
        <dbReference type="ARBA" id="ARBA00022771"/>
    </source>
</evidence>
<feature type="domain" description="C2H2-type" evidence="14">
    <location>
        <begin position="218"/>
        <end position="245"/>
    </location>
</feature>
<dbReference type="FunFam" id="3.30.160.60:FF:002343">
    <property type="entry name" value="Zinc finger protein 33A"/>
    <property type="match status" value="1"/>
</dbReference>
<feature type="compositionally biased region" description="Polar residues" evidence="13">
    <location>
        <begin position="16"/>
        <end position="25"/>
    </location>
</feature>
<evidence type="ECO:0000256" key="8">
    <source>
        <dbReference type="ARBA" id="ARBA00023015"/>
    </source>
</evidence>
<reference evidence="15" key="2">
    <citation type="submission" date="2025-09" db="UniProtKB">
        <authorList>
            <consortium name="Ensembl"/>
        </authorList>
    </citation>
    <scope>IDENTIFICATION</scope>
</reference>
<keyword evidence="7" id="KW-0862">Zinc</keyword>
<dbReference type="PANTHER" id="PTHR19818">
    <property type="entry name" value="ZINC FINGER PROTEIN ZIC AND GLI"/>
    <property type="match status" value="1"/>
</dbReference>
<evidence type="ECO:0000256" key="5">
    <source>
        <dbReference type="ARBA" id="ARBA00022737"/>
    </source>
</evidence>
<dbReference type="FunFam" id="3.30.160.60:FF:000202">
    <property type="entry name" value="Zinc finger protein 574"/>
    <property type="match status" value="1"/>
</dbReference>
<keyword evidence="9" id="KW-0238">DNA-binding</keyword>
<evidence type="ECO:0000256" key="9">
    <source>
        <dbReference type="ARBA" id="ARBA00023125"/>
    </source>
</evidence>